<evidence type="ECO:0008006" key="3">
    <source>
        <dbReference type="Google" id="ProtNLM"/>
    </source>
</evidence>
<dbReference type="Proteomes" id="UP000009192">
    <property type="component" value="Unassembled WGS sequence"/>
</dbReference>
<accession>B4KS83</accession>
<dbReference type="PhylomeDB" id="B4KS83"/>
<evidence type="ECO:0000313" key="1">
    <source>
        <dbReference type="EMBL" id="EDW08365.1"/>
    </source>
</evidence>
<dbReference type="KEGG" id="dmo:Dmoj_GI19928"/>
<dbReference type="eggNOG" id="ENOG502T95B">
    <property type="taxonomic scope" value="Eukaryota"/>
</dbReference>
<dbReference type="OrthoDB" id="7842845at2759"/>
<dbReference type="AlphaFoldDB" id="B4KS83"/>
<dbReference type="OMA" id="HNGLENY"/>
<sequence>MELPVSEFNIRDLVRDLYGRAVSTKGSKQELLERLVAARHEKAEAQAQGYVRPGRPPISKFGICVQPDDFANIECMTDDEYTAYSKKVQWRLRRVHKTYDNMGLEYYHPGVLHRIDRSKTYTLNLNEFWVRKEPYVHKMFVVFVTRTNAEEQRLCYARSLAMLRDKNLTVDRLRMPLIRNDEMGKALSNIMLEIEDNGLENYVAIVAPKQQLLLQALQELRRVTRKKLPPIVLDSCQVHNILENNFCAKSARCLYQLQHERFTENSYKQQLERTQENNYTQNVTAAALLKEYMKPLPDVLLAMWKVEEHKGQAICLARLSNERLNVYCAQAQNDLPPITFEECTAGAGLLQLLLFDALWCLCDANEIEENNTTAILEPPLPDEWLPLLN</sequence>
<name>B4KS83_DROMO</name>
<reference evidence="1 2" key="1">
    <citation type="journal article" date="2007" name="Nature">
        <title>Evolution of genes and genomes on the Drosophila phylogeny.</title>
        <authorList>
            <consortium name="Drosophila 12 Genomes Consortium"/>
            <person name="Clark A.G."/>
            <person name="Eisen M.B."/>
            <person name="Smith D.R."/>
            <person name="Bergman C.M."/>
            <person name="Oliver B."/>
            <person name="Markow T.A."/>
            <person name="Kaufman T.C."/>
            <person name="Kellis M."/>
            <person name="Gelbart W."/>
            <person name="Iyer V.N."/>
            <person name="Pollard D.A."/>
            <person name="Sackton T.B."/>
            <person name="Larracuente A.M."/>
            <person name="Singh N.D."/>
            <person name="Abad J.P."/>
            <person name="Abt D.N."/>
            <person name="Adryan B."/>
            <person name="Aguade M."/>
            <person name="Akashi H."/>
            <person name="Anderson W.W."/>
            <person name="Aquadro C.F."/>
            <person name="Ardell D.H."/>
            <person name="Arguello R."/>
            <person name="Artieri C.G."/>
            <person name="Barbash D.A."/>
            <person name="Barker D."/>
            <person name="Barsanti P."/>
            <person name="Batterham P."/>
            <person name="Batzoglou S."/>
            <person name="Begun D."/>
            <person name="Bhutkar A."/>
            <person name="Blanco E."/>
            <person name="Bosak S.A."/>
            <person name="Bradley R.K."/>
            <person name="Brand A.D."/>
            <person name="Brent M.R."/>
            <person name="Brooks A.N."/>
            <person name="Brown R.H."/>
            <person name="Butlin R.K."/>
            <person name="Caggese C."/>
            <person name="Calvi B.R."/>
            <person name="Bernardo de Carvalho A."/>
            <person name="Caspi A."/>
            <person name="Castrezana S."/>
            <person name="Celniker S.E."/>
            <person name="Chang J.L."/>
            <person name="Chapple C."/>
            <person name="Chatterji S."/>
            <person name="Chinwalla A."/>
            <person name="Civetta A."/>
            <person name="Clifton S.W."/>
            <person name="Comeron J.M."/>
            <person name="Costello J.C."/>
            <person name="Coyne J.A."/>
            <person name="Daub J."/>
            <person name="David R.G."/>
            <person name="Delcher A.L."/>
            <person name="Delehaunty K."/>
            <person name="Do C.B."/>
            <person name="Ebling H."/>
            <person name="Edwards K."/>
            <person name="Eickbush T."/>
            <person name="Evans J.D."/>
            <person name="Filipski A."/>
            <person name="Findeiss S."/>
            <person name="Freyhult E."/>
            <person name="Fulton L."/>
            <person name="Fulton R."/>
            <person name="Garcia A.C."/>
            <person name="Gardiner A."/>
            <person name="Garfield D.A."/>
            <person name="Garvin B.E."/>
            <person name="Gibson G."/>
            <person name="Gilbert D."/>
            <person name="Gnerre S."/>
            <person name="Godfrey J."/>
            <person name="Good R."/>
            <person name="Gotea V."/>
            <person name="Gravely B."/>
            <person name="Greenberg A.J."/>
            <person name="Griffiths-Jones S."/>
            <person name="Gross S."/>
            <person name="Guigo R."/>
            <person name="Gustafson E.A."/>
            <person name="Haerty W."/>
            <person name="Hahn M.W."/>
            <person name="Halligan D.L."/>
            <person name="Halpern A.L."/>
            <person name="Halter G.M."/>
            <person name="Han M.V."/>
            <person name="Heger A."/>
            <person name="Hillier L."/>
            <person name="Hinrichs A.S."/>
            <person name="Holmes I."/>
            <person name="Hoskins R.A."/>
            <person name="Hubisz M.J."/>
            <person name="Hultmark D."/>
            <person name="Huntley M.A."/>
            <person name="Jaffe D.B."/>
            <person name="Jagadeeshan S."/>
            <person name="Jeck W.R."/>
            <person name="Johnson J."/>
            <person name="Jones C.D."/>
            <person name="Jordan W.C."/>
            <person name="Karpen G.H."/>
            <person name="Kataoka E."/>
            <person name="Keightley P.D."/>
            <person name="Kheradpour P."/>
            <person name="Kirkness E.F."/>
            <person name="Koerich L.B."/>
            <person name="Kristiansen K."/>
            <person name="Kudrna D."/>
            <person name="Kulathinal R.J."/>
            <person name="Kumar S."/>
            <person name="Kwok R."/>
            <person name="Lander E."/>
            <person name="Langley C.H."/>
            <person name="Lapoint R."/>
            <person name="Lazzaro B.P."/>
            <person name="Lee S.J."/>
            <person name="Levesque L."/>
            <person name="Li R."/>
            <person name="Lin C.F."/>
            <person name="Lin M.F."/>
            <person name="Lindblad-Toh K."/>
            <person name="Llopart A."/>
            <person name="Long M."/>
            <person name="Low L."/>
            <person name="Lozovsky E."/>
            <person name="Lu J."/>
            <person name="Luo M."/>
            <person name="Machado C.A."/>
            <person name="Makalowski W."/>
            <person name="Marzo M."/>
            <person name="Matsuda M."/>
            <person name="Matzkin L."/>
            <person name="McAllister B."/>
            <person name="McBride C.S."/>
            <person name="McKernan B."/>
            <person name="McKernan K."/>
            <person name="Mendez-Lago M."/>
            <person name="Minx P."/>
            <person name="Mollenhauer M.U."/>
            <person name="Montooth K."/>
            <person name="Mount S.M."/>
            <person name="Mu X."/>
            <person name="Myers E."/>
            <person name="Negre B."/>
            <person name="Newfeld S."/>
            <person name="Nielsen R."/>
            <person name="Noor M.A."/>
            <person name="O'Grady P."/>
            <person name="Pachter L."/>
            <person name="Papaceit M."/>
            <person name="Parisi M.J."/>
            <person name="Parisi M."/>
            <person name="Parts L."/>
            <person name="Pedersen J.S."/>
            <person name="Pesole G."/>
            <person name="Phillippy A.M."/>
            <person name="Ponting C.P."/>
            <person name="Pop M."/>
            <person name="Porcelli D."/>
            <person name="Powell J.R."/>
            <person name="Prohaska S."/>
            <person name="Pruitt K."/>
            <person name="Puig M."/>
            <person name="Quesneville H."/>
            <person name="Ram K.R."/>
            <person name="Rand D."/>
            <person name="Rasmussen M.D."/>
            <person name="Reed L.K."/>
            <person name="Reenan R."/>
            <person name="Reily A."/>
            <person name="Remington K.A."/>
            <person name="Rieger T.T."/>
            <person name="Ritchie M.G."/>
            <person name="Robin C."/>
            <person name="Rogers Y.H."/>
            <person name="Rohde C."/>
            <person name="Rozas J."/>
            <person name="Rubenfield M.J."/>
            <person name="Ruiz A."/>
            <person name="Russo S."/>
            <person name="Salzberg S.L."/>
            <person name="Sanchez-Gracia A."/>
            <person name="Saranga D.J."/>
            <person name="Sato H."/>
            <person name="Schaeffer S.W."/>
            <person name="Schatz M.C."/>
            <person name="Schlenke T."/>
            <person name="Schwartz R."/>
            <person name="Segarra C."/>
            <person name="Singh R.S."/>
            <person name="Sirot L."/>
            <person name="Sirota M."/>
            <person name="Sisneros N.B."/>
            <person name="Smith C.D."/>
            <person name="Smith T.F."/>
            <person name="Spieth J."/>
            <person name="Stage D.E."/>
            <person name="Stark A."/>
            <person name="Stephan W."/>
            <person name="Strausberg R.L."/>
            <person name="Strempel S."/>
            <person name="Sturgill D."/>
            <person name="Sutton G."/>
            <person name="Sutton G.G."/>
            <person name="Tao W."/>
            <person name="Teichmann S."/>
            <person name="Tobari Y.N."/>
            <person name="Tomimura Y."/>
            <person name="Tsolas J.M."/>
            <person name="Valente V.L."/>
            <person name="Venter E."/>
            <person name="Venter J.C."/>
            <person name="Vicario S."/>
            <person name="Vieira F.G."/>
            <person name="Vilella A.J."/>
            <person name="Villasante A."/>
            <person name="Walenz B."/>
            <person name="Wang J."/>
            <person name="Wasserman M."/>
            <person name="Watts T."/>
            <person name="Wilson D."/>
            <person name="Wilson R.K."/>
            <person name="Wing R.A."/>
            <person name="Wolfner M.F."/>
            <person name="Wong A."/>
            <person name="Wong G.K."/>
            <person name="Wu C.I."/>
            <person name="Wu G."/>
            <person name="Yamamoto D."/>
            <person name="Yang H.P."/>
            <person name="Yang S.P."/>
            <person name="Yorke J.A."/>
            <person name="Yoshida K."/>
            <person name="Zdobnov E."/>
            <person name="Zhang P."/>
            <person name="Zhang Y."/>
            <person name="Zimin A.V."/>
            <person name="Baldwin J."/>
            <person name="Abdouelleil A."/>
            <person name="Abdulkadir J."/>
            <person name="Abebe A."/>
            <person name="Abera B."/>
            <person name="Abreu J."/>
            <person name="Acer S.C."/>
            <person name="Aftuck L."/>
            <person name="Alexander A."/>
            <person name="An P."/>
            <person name="Anderson E."/>
            <person name="Anderson S."/>
            <person name="Arachi H."/>
            <person name="Azer M."/>
            <person name="Bachantsang P."/>
            <person name="Barry A."/>
            <person name="Bayul T."/>
            <person name="Berlin A."/>
            <person name="Bessette D."/>
            <person name="Bloom T."/>
            <person name="Blye J."/>
            <person name="Boguslavskiy L."/>
            <person name="Bonnet C."/>
            <person name="Boukhgalter B."/>
            <person name="Bourzgui I."/>
            <person name="Brown A."/>
            <person name="Cahill P."/>
            <person name="Channer S."/>
            <person name="Cheshatsang Y."/>
            <person name="Chuda L."/>
            <person name="Citroen M."/>
            <person name="Collymore A."/>
            <person name="Cooke P."/>
            <person name="Costello M."/>
            <person name="D'Aco K."/>
            <person name="Daza R."/>
            <person name="De Haan G."/>
            <person name="DeGray S."/>
            <person name="DeMaso C."/>
            <person name="Dhargay N."/>
            <person name="Dooley K."/>
            <person name="Dooley E."/>
            <person name="Doricent M."/>
            <person name="Dorje P."/>
            <person name="Dorjee K."/>
            <person name="Dupes A."/>
            <person name="Elong R."/>
            <person name="Falk J."/>
            <person name="Farina A."/>
            <person name="Faro S."/>
            <person name="Ferguson D."/>
            <person name="Fisher S."/>
            <person name="Foley C.D."/>
            <person name="Franke A."/>
            <person name="Friedrich D."/>
            <person name="Gadbois L."/>
            <person name="Gearin G."/>
            <person name="Gearin C.R."/>
            <person name="Giannoukos G."/>
            <person name="Goode T."/>
            <person name="Graham J."/>
            <person name="Grandbois E."/>
            <person name="Grewal S."/>
            <person name="Gyaltsen K."/>
            <person name="Hafez N."/>
            <person name="Hagos B."/>
            <person name="Hall J."/>
            <person name="Henson C."/>
            <person name="Hollinger A."/>
            <person name="Honan T."/>
            <person name="Huard M.D."/>
            <person name="Hughes L."/>
            <person name="Hurhula B."/>
            <person name="Husby M.E."/>
            <person name="Kamat A."/>
            <person name="Kanga B."/>
            <person name="Kashin S."/>
            <person name="Khazanovich D."/>
            <person name="Kisner P."/>
            <person name="Lance K."/>
            <person name="Lara M."/>
            <person name="Lee W."/>
            <person name="Lennon N."/>
            <person name="Letendre F."/>
            <person name="LeVine R."/>
            <person name="Lipovsky A."/>
            <person name="Liu X."/>
            <person name="Liu J."/>
            <person name="Liu S."/>
            <person name="Lokyitsang T."/>
            <person name="Lokyitsang Y."/>
            <person name="Lubonja R."/>
            <person name="Lui A."/>
            <person name="MacDonald P."/>
            <person name="Magnisalis V."/>
            <person name="Maru K."/>
            <person name="Matthews C."/>
            <person name="McCusker W."/>
            <person name="McDonough S."/>
            <person name="Mehta T."/>
            <person name="Meldrim J."/>
            <person name="Meneus L."/>
            <person name="Mihai O."/>
            <person name="Mihalev A."/>
            <person name="Mihova T."/>
            <person name="Mittelman R."/>
            <person name="Mlenga V."/>
            <person name="Montmayeur A."/>
            <person name="Mulrain L."/>
            <person name="Navidi A."/>
            <person name="Naylor J."/>
            <person name="Negash T."/>
            <person name="Nguyen T."/>
            <person name="Nguyen N."/>
            <person name="Nicol R."/>
            <person name="Norbu C."/>
            <person name="Norbu N."/>
            <person name="Novod N."/>
            <person name="O'Neill B."/>
            <person name="Osman S."/>
            <person name="Markiewicz E."/>
            <person name="Oyono O.L."/>
            <person name="Patti C."/>
            <person name="Phunkhang P."/>
            <person name="Pierre F."/>
            <person name="Priest M."/>
            <person name="Raghuraman S."/>
            <person name="Rege F."/>
            <person name="Reyes R."/>
            <person name="Rise C."/>
            <person name="Rogov P."/>
            <person name="Ross K."/>
            <person name="Ryan E."/>
            <person name="Settipalli S."/>
            <person name="Shea T."/>
            <person name="Sherpa N."/>
            <person name="Shi L."/>
            <person name="Shih D."/>
            <person name="Sparrow T."/>
            <person name="Spaulding J."/>
            <person name="Stalker J."/>
            <person name="Stange-Thomann N."/>
            <person name="Stavropoulos S."/>
            <person name="Stone C."/>
            <person name="Strader C."/>
            <person name="Tesfaye S."/>
            <person name="Thomson T."/>
            <person name="Thoulutsang Y."/>
            <person name="Thoulutsang D."/>
            <person name="Topham K."/>
            <person name="Topping I."/>
            <person name="Tsamla T."/>
            <person name="Vassiliev H."/>
            <person name="Vo A."/>
            <person name="Wangchuk T."/>
            <person name="Wangdi T."/>
            <person name="Weiand M."/>
            <person name="Wilkinson J."/>
            <person name="Wilson A."/>
            <person name="Yadav S."/>
            <person name="Young G."/>
            <person name="Yu Q."/>
            <person name="Zembek L."/>
            <person name="Zhong D."/>
            <person name="Zimmer A."/>
            <person name="Zwirko Z."/>
            <person name="Jaffe D.B."/>
            <person name="Alvarez P."/>
            <person name="Brockman W."/>
            <person name="Butler J."/>
            <person name="Chin C."/>
            <person name="Gnerre S."/>
            <person name="Grabherr M."/>
            <person name="Kleber M."/>
            <person name="Mauceli E."/>
            <person name="MacCallum I."/>
        </authorList>
    </citation>
    <scope>NUCLEOTIDE SEQUENCE [LARGE SCALE GENOMIC DNA]</scope>
    <source>
        <strain evidence="2">Tucson 15081-1352.22</strain>
    </source>
</reference>
<organism evidence="1 2">
    <name type="scientific">Drosophila mojavensis</name>
    <name type="common">Fruit fly</name>
    <dbReference type="NCBI Taxonomy" id="7230"/>
    <lineage>
        <taxon>Eukaryota</taxon>
        <taxon>Metazoa</taxon>
        <taxon>Ecdysozoa</taxon>
        <taxon>Arthropoda</taxon>
        <taxon>Hexapoda</taxon>
        <taxon>Insecta</taxon>
        <taxon>Pterygota</taxon>
        <taxon>Neoptera</taxon>
        <taxon>Endopterygota</taxon>
        <taxon>Diptera</taxon>
        <taxon>Brachycera</taxon>
        <taxon>Muscomorpha</taxon>
        <taxon>Ephydroidea</taxon>
        <taxon>Drosophilidae</taxon>
        <taxon>Drosophila</taxon>
    </lineage>
</organism>
<dbReference type="EMBL" id="CH933808">
    <property type="protein sequence ID" value="EDW08365.1"/>
    <property type="molecule type" value="Genomic_DNA"/>
</dbReference>
<proteinExistence type="predicted"/>
<dbReference type="InParanoid" id="B4KS83"/>
<dbReference type="HOGENOM" id="CLU_750666_0_0_1"/>
<protein>
    <recommendedName>
        <fullName evidence="3">SAP domain-containing protein</fullName>
    </recommendedName>
</protein>
<evidence type="ECO:0000313" key="2">
    <source>
        <dbReference type="Proteomes" id="UP000009192"/>
    </source>
</evidence>
<keyword evidence="2" id="KW-1185">Reference proteome</keyword>
<gene>
    <name evidence="1" type="primary">Dmoj\GI19928</name>
    <name evidence="1" type="ORF">Dmoj_GI19928</name>
</gene>